<keyword evidence="2 5" id="KW-0067">ATP-binding</keyword>
<dbReference type="RefSeq" id="WP_009714962.1">
    <property type="nucleotide sequence ID" value="NZ_GG657754.1"/>
</dbReference>
<dbReference type="SUPFAM" id="SSF52540">
    <property type="entry name" value="P-loop containing nucleoside triphosphate hydrolases"/>
    <property type="match status" value="1"/>
</dbReference>
<evidence type="ECO:0000256" key="3">
    <source>
        <dbReference type="PROSITE-ProRule" id="PRU01251"/>
    </source>
</evidence>
<dbReference type="HOGENOM" id="CLU_506126_0_0_11"/>
<dbReference type="Pfam" id="PF02861">
    <property type="entry name" value="Clp_N"/>
    <property type="match status" value="2"/>
</dbReference>
<dbReference type="Gene3D" id="1.10.1780.10">
    <property type="entry name" value="Clp, N-terminal domain"/>
    <property type="match status" value="2"/>
</dbReference>
<dbReference type="InterPro" id="IPR004176">
    <property type="entry name" value="Clp_R_N"/>
</dbReference>
<reference evidence="5 6" key="1">
    <citation type="submission" date="2009-02" db="EMBL/GenBank/DDBJ databases">
        <title>Annotation of Streptomyces hygroscopicus strain ATCC 53653.</title>
        <authorList>
            <consortium name="The Broad Institute Genome Sequencing Platform"/>
            <consortium name="Broad Institute Microbial Sequencing Center"/>
            <person name="Fischbach M."/>
            <person name="Godfrey P."/>
            <person name="Ward D."/>
            <person name="Young S."/>
            <person name="Zeng Q."/>
            <person name="Koehrsen M."/>
            <person name="Alvarado L."/>
            <person name="Berlin A.M."/>
            <person name="Bochicchio J."/>
            <person name="Borenstein D."/>
            <person name="Chapman S.B."/>
            <person name="Chen Z."/>
            <person name="Engels R."/>
            <person name="Freedman E."/>
            <person name="Gellesch M."/>
            <person name="Goldberg J."/>
            <person name="Griggs A."/>
            <person name="Gujja S."/>
            <person name="Heilman E.R."/>
            <person name="Heiman D.I."/>
            <person name="Hepburn T.A."/>
            <person name="Howarth C."/>
            <person name="Jen D."/>
            <person name="Larson L."/>
            <person name="Lewis B."/>
            <person name="Mehta T."/>
            <person name="Park D."/>
            <person name="Pearson M."/>
            <person name="Richards J."/>
            <person name="Roberts A."/>
            <person name="Saif S."/>
            <person name="Shea T.D."/>
            <person name="Shenoy N."/>
            <person name="Sisk P."/>
            <person name="Stolte C."/>
            <person name="Sykes S.N."/>
            <person name="Thomson T."/>
            <person name="Walk T."/>
            <person name="White J."/>
            <person name="Yandava C."/>
            <person name="Straight P."/>
            <person name="Clardy J."/>
            <person name="Hung D."/>
            <person name="Kolter R."/>
            <person name="Mekalanos J."/>
            <person name="Walker S."/>
            <person name="Walsh C.T."/>
            <person name="Wieland-Brown L.C."/>
            <person name="Haas B."/>
            <person name="Nusbaum C."/>
            <person name="Birren B."/>
        </authorList>
    </citation>
    <scope>NUCLEOTIDE SEQUENCE [LARGE SCALE GENOMIC DNA]</scope>
    <source>
        <strain evidence="5 6">ATCC 53653</strain>
    </source>
</reference>
<dbReference type="Pfam" id="PF05673">
    <property type="entry name" value="DUF815"/>
    <property type="match status" value="1"/>
</dbReference>
<organism evidence="5 6">
    <name type="scientific">Streptomyces himastatinicus ATCC 53653</name>
    <dbReference type="NCBI Taxonomy" id="457427"/>
    <lineage>
        <taxon>Bacteria</taxon>
        <taxon>Bacillati</taxon>
        <taxon>Actinomycetota</taxon>
        <taxon>Actinomycetes</taxon>
        <taxon>Kitasatosporales</taxon>
        <taxon>Streptomycetaceae</taxon>
        <taxon>Streptomyces</taxon>
        <taxon>Streptomyces violaceusniger group</taxon>
    </lineage>
</organism>
<sequence length="538" mass="58339">MFERFTDRARRAMVMAQEEARDHNHPYVGTEHLLLGLISEEESPAVELLAGLGAWRAGIRDRVERALTRGTEPPRGHLRLTPETKRALEDAQRESVQLGTDYIGPEHLLLGLMGQQGTIASAVLGSYGLHLQAVRDGIREPAARDATSSANDFFGRFTDRARQALSEGEKSARKLNHNHLGTEHILLGLFAVEGVALTALHNLGISHDAVRDQLLRTAGFGTKPPAGPIPFTVRAKKSLEMALKDALTLGHNYIGTEHLLLGLMRESEGAGAQLLRGFAAQHQVRDEVIRILNAPAPAPEPPPVVVGREPEIQRIMQILMRKSRNNALLVGEEGTGRTSIVSGLAQRIAQGGVPAGLAEVRLRAVDATTAARETVEDPDRTVLFVDDVQPWDADALRALGRGKPRIIAVTDPGTFTELPDLGAYFQTVPVSEPTHDEAVGILKRLRGEYEAHHQVTITDDALDAAVTLSARHNTGRVLPGKAVEVLDEAGARVRMTDGAAQTVDARHIAELFADQTADRADRAADGPSVDDRYIWAMS</sequence>
<dbReference type="Gene3D" id="3.40.50.300">
    <property type="entry name" value="P-loop containing nucleotide triphosphate hydrolases"/>
    <property type="match status" value="1"/>
</dbReference>
<dbReference type="GO" id="GO:0016887">
    <property type="term" value="F:ATP hydrolysis activity"/>
    <property type="evidence" value="ECO:0007669"/>
    <property type="project" value="TreeGrafter"/>
</dbReference>
<keyword evidence="5" id="KW-0378">Hydrolase</keyword>
<dbReference type="InterPro" id="IPR036628">
    <property type="entry name" value="Clp_N_dom_sf"/>
</dbReference>
<feature type="domain" description="Clp R" evidence="4">
    <location>
        <begin position="2"/>
        <end position="146"/>
    </location>
</feature>
<evidence type="ECO:0000256" key="2">
    <source>
        <dbReference type="ARBA" id="ARBA00022840"/>
    </source>
</evidence>
<name>D9WEA4_9ACTN</name>
<accession>D9WEA4</accession>
<dbReference type="STRING" id="457427.SSOG_02857"/>
<dbReference type="Gene3D" id="1.10.8.60">
    <property type="match status" value="1"/>
</dbReference>
<keyword evidence="3" id="KW-0677">Repeat</keyword>
<dbReference type="Pfam" id="PF17871">
    <property type="entry name" value="AAA_lid_9"/>
    <property type="match status" value="1"/>
</dbReference>
<dbReference type="PROSITE" id="PS51903">
    <property type="entry name" value="CLP_R"/>
    <property type="match status" value="2"/>
</dbReference>
<evidence type="ECO:0000256" key="1">
    <source>
        <dbReference type="ARBA" id="ARBA00022741"/>
    </source>
</evidence>
<evidence type="ECO:0000313" key="5">
    <source>
        <dbReference type="EMBL" id="EFL23143.1"/>
    </source>
</evidence>
<dbReference type="OrthoDB" id="9803641at2"/>
<keyword evidence="6" id="KW-1185">Reference proteome</keyword>
<dbReference type="EMBL" id="GG657754">
    <property type="protein sequence ID" value="EFL23143.1"/>
    <property type="molecule type" value="Genomic_DNA"/>
</dbReference>
<dbReference type="Proteomes" id="UP000003963">
    <property type="component" value="Unassembled WGS sequence"/>
</dbReference>
<dbReference type="InterPro" id="IPR008533">
    <property type="entry name" value="DUF815"/>
</dbReference>
<dbReference type="CDD" id="cd00009">
    <property type="entry name" value="AAA"/>
    <property type="match status" value="1"/>
</dbReference>
<feature type="domain" description="Clp R" evidence="4">
    <location>
        <begin position="154"/>
        <end position="295"/>
    </location>
</feature>
<dbReference type="SUPFAM" id="SSF81923">
    <property type="entry name" value="Double Clp-N motif"/>
    <property type="match status" value="2"/>
</dbReference>
<keyword evidence="5" id="KW-0645">Protease</keyword>
<evidence type="ECO:0000313" key="6">
    <source>
        <dbReference type="Proteomes" id="UP000003963"/>
    </source>
</evidence>
<dbReference type="GO" id="GO:0006508">
    <property type="term" value="P:proteolysis"/>
    <property type="evidence" value="ECO:0007669"/>
    <property type="project" value="UniProtKB-KW"/>
</dbReference>
<dbReference type="InterPro" id="IPR050130">
    <property type="entry name" value="ClpA_ClpB"/>
</dbReference>
<dbReference type="PANTHER" id="PTHR11638">
    <property type="entry name" value="ATP-DEPENDENT CLP PROTEASE"/>
    <property type="match status" value="1"/>
</dbReference>
<dbReference type="InterPro" id="IPR041546">
    <property type="entry name" value="ClpA/ClpB_AAA_lid"/>
</dbReference>
<proteinExistence type="predicted"/>
<dbReference type="InterPro" id="IPR027417">
    <property type="entry name" value="P-loop_NTPase"/>
</dbReference>
<evidence type="ECO:0000259" key="4">
    <source>
        <dbReference type="PROSITE" id="PS51903"/>
    </source>
</evidence>
<dbReference type="PANTHER" id="PTHR11638:SF18">
    <property type="entry name" value="HEAT SHOCK PROTEIN 104"/>
    <property type="match status" value="1"/>
</dbReference>
<keyword evidence="1" id="KW-0547">Nucleotide-binding</keyword>
<protein>
    <submittedName>
        <fullName evidence="5">ATP-dependent Clp protease, ATP-binding subunit ClpC</fullName>
    </submittedName>
</protein>
<gene>
    <name evidence="5" type="ORF">SSOG_02857</name>
</gene>
<dbReference type="AlphaFoldDB" id="D9WEA4"/>
<dbReference type="GO" id="GO:0008233">
    <property type="term" value="F:peptidase activity"/>
    <property type="evidence" value="ECO:0007669"/>
    <property type="project" value="UniProtKB-KW"/>
</dbReference>
<dbReference type="GO" id="GO:0034605">
    <property type="term" value="P:cellular response to heat"/>
    <property type="evidence" value="ECO:0007669"/>
    <property type="project" value="TreeGrafter"/>
</dbReference>
<dbReference type="GO" id="GO:0005524">
    <property type="term" value="F:ATP binding"/>
    <property type="evidence" value="ECO:0007669"/>
    <property type="project" value="UniProtKB-KW"/>
</dbReference>
<dbReference type="GO" id="GO:0005737">
    <property type="term" value="C:cytoplasm"/>
    <property type="evidence" value="ECO:0007669"/>
    <property type="project" value="TreeGrafter"/>
</dbReference>